<feature type="transmembrane region" description="Helical" evidence="2">
    <location>
        <begin position="16"/>
        <end position="37"/>
    </location>
</feature>
<accession>A0A2T0BLB9</accession>
<dbReference type="SUPFAM" id="SSF53474">
    <property type="entry name" value="alpha/beta-Hydrolases"/>
    <property type="match status" value="1"/>
</dbReference>
<feature type="transmembrane region" description="Helical" evidence="2">
    <location>
        <begin position="43"/>
        <end position="58"/>
    </location>
</feature>
<gene>
    <name evidence="4" type="primary">lipR</name>
    <name evidence="4" type="ORF">CLLU_23430</name>
</gene>
<dbReference type="Proteomes" id="UP000237798">
    <property type="component" value="Unassembled WGS sequence"/>
</dbReference>
<dbReference type="EMBL" id="PVXP01000036">
    <property type="protein sequence ID" value="PRR84659.1"/>
    <property type="molecule type" value="Genomic_DNA"/>
</dbReference>
<dbReference type="RefSeq" id="WP_106009961.1">
    <property type="nucleotide sequence ID" value="NZ_PVXP01000036.1"/>
</dbReference>
<keyword evidence="2" id="KW-1133">Transmembrane helix</keyword>
<evidence type="ECO:0000313" key="5">
    <source>
        <dbReference type="Proteomes" id="UP000237798"/>
    </source>
</evidence>
<feature type="transmembrane region" description="Helical" evidence="2">
    <location>
        <begin position="70"/>
        <end position="89"/>
    </location>
</feature>
<name>A0A2T0BLB9_9CLOT</name>
<keyword evidence="1 4" id="KW-0378">Hydrolase</keyword>
<reference evidence="4 5" key="1">
    <citation type="submission" date="2018-03" db="EMBL/GenBank/DDBJ databases">
        <title>Genome sequence of Clostridium luticellarii DSM 29923.</title>
        <authorList>
            <person name="Poehlein A."/>
            <person name="Daniel R."/>
        </authorList>
    </citation>
    <scope>NUCLEOTIDE SEQUENCE [LARGE SCALE GENOMIC DNA]</scope>
    <source>
        <strain evidence="4 5">DSM 29923</strain>
    </source>
</reference>
<dbReference type="OrthoDB" id="9815425at2"/>
<sequence length="393" mass="43720">MRTENKQNEKKSDSRISVGFIIGTIILAAVHLLFWWIFEVTPLFYVVFIILFAAFIFIRVRFNPRRWKKLIAWILFIILLIGSTCLTRANTDVSIAGNALSGVIKTFSHYVTPNTSINVSQAEPYKFGSWKVPDGYTNTEISLDNARGYYLVNDGGNHDQIIYQIHGGAYIMNFSDTYNTTAMNYSKSYDNADVFSIDYRTAPDNLYPCALEDAIDGYHWILEQGYSADSIIVYGDSAGGGLALAMTMKLRDNGEELPRAIILSSPWADLTASGESYKTKIEADAIFGTRAGMPAPEYPVPITYAGDSDRTDPYISPVYGDFTGMPPMLIQVGCDELLLSDSVTVAEKAKSVGVDVTLIEYSGMFHTFYIIAPTIPEGVEAWNQIEIFISDLK</sequence>
<evidence type="ECO:0000259" key="3">
    <source>
        <dbReference type="Pfam" id="PF07859"/>
    </source>
</evidence>
<evidence type="ECO:0000256" key="1">
    <source>
        <dbReference type="ARBA" id="ARBA00022801"/>
    </source>
</evidence>
<keyword evidence="5" id="KW-1185">Reference proteome</keyword>
<dbReference type="PANTHER" id="PTHR48081:SF8">
    <property type="entry name" value="ALPHA_BETA HYDROLASE FOLD-3 DOMAIN-CONTAINING PROTEIN-RELATED"/>
    <property type="match status" value="1"/>
</dbReference>
<organism evidence="4 5">
    <name type="scientific">Clostridium luticellarii</name>
    <dbReference type="NCBI Taxonomy" id="1691940"/>
    <lineage>
        <taxon>Bacteria</taxon>
        <taxon>Bacillati</taxon>
        <taxon>Bacillota</taxon>
        <taxon>Clostridia</taxon>
        <taxon>Eubacteriales</taxon>
        <taxon>Clostridiaceae</taxon>
        <taxon>Clostridium</taxon>
    </lineage>
</organism>
<dbReference type="GO" id="GO:0016787">
    <property type="term" value="F:hydrolase activity"/>
    <property type="evidence" value="ECO:0007669"/>
    <property type="project" value="UniProtKB-KW"/>
</dbReference>
<feature type="domain" description="Alpha/beta hydrolase fold-3" evidence="3">
    <location>
        <begin position="164"/>
        <end position="369"/>
    </location>
</feature>
<dbReference type="AlphaFoldDB" id="A0A2T0BLB9"/>
<dbReference type="InterPro" id="IPR029058">
    <property type="entry name" value="AB_hydrolase_fold"/>
</dbReference>
<dbReference type="Gene3D" id="3.40.50.1820">
    <property type="entry name" value="alpha/beta hydrolase"/>
    <property type="match status" value="1"/>
</dbReference>
<protein>
    <submittedName>
        <fullName evidence="4">Putative acetyl-hydrolase LipR</fullName>
        <ecNumber evidence="4">3.1.1.-</ecNumber>
    </submittedName>
</protein>
<keyword evidence="2" id="KW-0812">Transmembrane</keyword>
<keyword evidence="2" id="KW-0472">Membrane</keyword>
<proteinExistence type="predicted"/>
<evidence type="ECO:0000313" key="4">
    <source>
        <dbReference type="EMBL" id="PRR84659.1"/>
    </source>
</evidence>
<dbReference type="InterPro" id="IPR013094">
    <property type="entry name" value="AB_hydrolase_3"/>
</dbReference>
<dbReference type="InterPro" id="IPR050300">
    <property type="entry name" value="GDXG_lipolytic_enzyme"/>
</dbReference>
<comment type="caution">
    <text evidence="4">The sequence shown here is derived from an EMBL/GenBank/DDBJ whole genome shotgun (WGS) entry which is preliminary data.</text>
</comment>
<dbReference type="EC" id="3.1.1.-" evidence="4"/>
<evidence type="ECO:0000256" key="2">
    <source>
        <dbReference type="SAM" id="Phobius"/>
    </source>
</evidence>
<dbReference type="Pfam" id="PF07859">
    <property type="entry name" value="Abhydrolase_3"/>
    <property type="match status" value="1"/>
</dbReference>
<dbReference type="PANTHER" id="PTHR48081">
    <property type="entry name" value="AB HYDROLASE SUPERFAMILY PROTEIN C4A8.06C"/>
    <property type="match status" value="1"/>
</dbReference>